<dbReference type="RefSeq" id="WP_042448622.1">
    <property type="nucleotide sequence ID" value="NZ_BBPN01000014.1"/>
</dbReference>
<dbReference type="STRING" id="235985.SAMN05414137_102228"/>
<dbReference type="Proteomes" id="UP000183015">
    <property type="component" value="Unassembled WGS sequence"/>
</dbReference>
<accession>A0A1H7HM04</accession>
<sequence>MHSIKEFADLSPTTLADVVGAGQVMDLGIRPLKEAAQTLDDWQADHRARIDVALAEAGFSA</sequence>
<proteinExistence type="predicted"/>
<dbReference type="OrthoDB" id="943692at2"/>
<evidence type="ECO:0000313" key="1">
    <source>
        <dbReference type="EMBL" id="SEK50020.1"/>
    </source>
</evidence>
<gene>
    <name evidence="1" type="ORF">SAMN05414137_102228</name>
</gene>
<organism evidence="1 2">
    <name type="scientific">Streptacidiphilus jiangxiensis</name>
    <dbReference type="NCBI Taxonomy" id="235985"/>
    <lineage>
        <taxon>Bacteria</taxon>
        <taxon>Bacillati</taxon>
        <taxon>Actinomycetota</taxon>
        <taxon>Actinomycetes</taxon>
        <taxon>Kitasatosporales</taxon>
        <taxon>Streptomycetaceae</taxon>
        <taxon>Streptacidiphilus</taxon>
    </lineage>
</organism>
<evidence type="ECO:0000313" key="2">
    <source>
        <dbReference type="Proteomes" id="UP000183015"/>
    </source>
</evidence>
<dbReference type="EMBL" id="FOAZ01000002">
    <property type="protein sequence ID" value="SEK50020.1"/>
    <property type="molecule type" value="Genomic_DNA"/>
</dbReference>
<name>A0A1H7HM04_STRJI</name>
<protein>
    <submittedName>
        <fullName evidence="1">Uncharacterized protein</fullName>
    </submittedName>
</protein>
<reference evidence="2" key="1">
    <citation type="submission" date="2016-10" db="EMBL/GenBank/DDBJ databases">
        <authorList>
            <person name="Varghese N."/>
        </authorList>
    </citation>
    <scope>NUCLEOTIDE SEQUENCE [LARGE SCALE GENOMIC DNA]</scope>
    <source>
        <strain evidence="2">DSM 45096 / BCRC 16803 / CGMCC 4.1857 / CIP 109030 / JCM 12277 / KCTC 19219 / NBRC 100920 / 33214</strain>
    </source>
</reference>
<dbReference type="AlphaFoldDB" id="A0A1H7HM04"/>
<keyword evidence="2" id="KW-1185">Reference proteome</keyword>